<name>A0A0P1AYY4_PLAHL</name>
<organism evidence="1 2">
    <name type="scientific">Plasmopara halstedii</name>
    <name type="common">Downy mildew of sunflower</name>
    <dbReference type="NCBI Taxonomy" id="4781"/>
    <lineage>
        <taxon>Eukaryota</taxon>
        <taxon>Sar</taxon>
        <taxon>Stramenopiles</taxon>
        <taxon>Oomycota</taxon>
        <taxon>Peronosporomycetes</taxon>
        <taxon>Peronosporales</taxon>
        <taxon>Peronosporaceae</taxon>
        <taxon>Plasmopara</taxon>
    </lineage>
</organism>
<dbReference type="SUPFAM" id="SSF49785">
    <property type="entry name" value="Galactose-binding domain-like"/>
    <property type="match status" value="1"/>
</dbReference>
<protein>
    <submittedName>
        <fullName evidence="1">Galactose-binding domain-like</fullName>
    </submittedName>
</protein>
<dbReference type="Proteomes" id="UP000054928">
    <property type="component" value="Unassembled WGS sequence"/>
</dbReference>
<sequence length="255" mass="28689">MDDPDVNFEAQINELVSSPNVTDRCTVLEEHQREMELRKIQADKELEYLAPSPAASKRKSFRPVSAKPRMLTLTSLAEDLEVETTAFQESETNCLGQLECSHVLEISSSSYDELFSPANVLENSSRTLWISSGMFPQFLRIVLREPKPVAAVEITCKQINKLQLRASCNRHVAINRMTIFAELEVGAADSRKLDTHRFSLTCRSFKNANDSDGNDESTSEPLIEAIQINIDSGHSAFVCVYFVRLCIANSDEIRR</sequence>
<dbReference type="OrthoDB" id="271080at2759"/>
<evidence type="ECO:0000313" key="2">
    <source>
        <dbReference type="Proteomes" id="UP000054928"/>
    </source>
</evidence>
<evidence type="ECO:0000313" key="1">
    <source>
        <dbReference type="EMBL" id="CEG47672.1"/>
    </source>
</evidence>
<proteinExistence type="predicted"/>
<dbReference type="Gene3D" id="2.60.120.260">
    <property type="entry name" value="Galactose-binding domain-like"/>
    <property type="match status" value="1"/>
</dbReference>
<keyword evidence="2" id="KW-1185">Reference proteome</keyword>
<dbReference type="AlphaFoldDB" id="A0A0P1AYY4"/>
<dbReference type="InterPro" id="IPR008979">
    <property type="entry name" value="Galactose-bd-like_sf"/>
</dbReference>
<dbReference type="EMBL" id="CCYD01002664">
    <property type="protein sequence ID" value="CEG47672.1"/>
    <property type="molecule type" value="Genomic_DNA"/>
</dbReference>
<dbReference type="OMA" id="CVYFVRL"/>
<accession>A0A0P1AYY4</accession>
<dbReference type="RefSeq" id="XP_024584041.1">
    <property type="nucleotide sequence ID" value="XM_024718664.1"/>
</dbReference>
<reference evidence="2" key="1">
    <citation type="submission" date="2014-09" db="EMBL/GenBank/DDBJ databases">
        <authorList>
            <person name="Sharma Rahul"/>
            <person name="Thines Marco"/>
        </authorList>
    </citation>
    <scope>NUCLEOTIDE SEQUENCE [LARGE SCALE GENOMIC DNA]</scope>
</reference>
<dbReference type="GeneID" id="36399874"/>